<dbReference type="Proteomes" id="UP000327493">
    <property type="component" value="Chromosome 20"/>
</dbReference>
<dbReference type="AlphaFoldDB" id="A0A5J5CPX4"/>
<feature type="non-terminal residue" evidence="1">
    <location>
        <position position="119"/>
    </location>
</feature>
<dbReference type="EMBL" id="VOFY01000020">
    <property type="protein sequence ID" value="KAA8581891.1"/>
    <property type="molecule type" value="Genomic_DNA"/>
</dbReference>
<evidence type="ECO:0000313" key="1">
    <source>
        <dbReference type="EMBL" id="KAA8581891.1"/>
    </source>
</evidence>
<sequence>MIAEKRREEEEKEKEEGSFLQPERLAEGWRLRAAVRREAGRISAVAERERERERHTERGVCGRTRGYYSTGLNVFGVTERPYIKKSTREGKIDAVGWFTSWNPLLPLKSLKTCLLSGEL</sequence>
<organism evidence="1 2">
    <name type="scientific">Etheostoma spectabile</name>
    <name type="common">orangethroat darter</name>
    <dbReference type="NCBI Taxonomy" id="54343"/>
    <lineage>
        <taxon>Eukaryota</taxon>
        <taxon>Metazoa</taxon>
        <taxon>Chordata</taxon>
        <taxon>Craniata</taxon>
        <taxon>Vertebrata</taxon>
        <taxon>Euteleostomi</taxon>
        <taxon>Actinopterygii</taxon>
        <taxon>Neopterygii</taxon>
        <taxon>Teleostei</taxon>
        <taxon>Neoteleostei</taxon>
        <taxon>Acanthomorphata</taxon>
        <taxon>Eupercaria</taxon>
        <taxon>Perciformes</taxon>
        <taxon>Percoidei</taxon>
        <taxon>Percidae</taxon>
        <taxon>Etheostomatinae</taxon>
        <taxon>Etheostoma</taxon>
    </lineage>
</organism>
<evidence type="ECO:0000313" key="2">
    <source>
        <dbReference type="Proteomes" id="UP000327493"/>
    </source>
</evidence>
<comment type="caution">
    <text evidence="1">The sequence shown here is derived from an EMBL/GenBank/DDBJ whole genome shotgun (WGS) entry which is preliminary data.</text>
</comment>
<proteinExistence type="predicted"/>
<accession>A0A5J5CPX4</accession>
<keyword evidence="2" id="KW-1185">Reference proteome</keyword>
<gene>
    <name evidence="1" type="ORF">FQN60_008631</name>
</gene>
<protein>
    <submittedName>
        <fullName evidence="1">Uncharacterized protein</fullName>
    </submittedName>
</protein>
<name>A0A5J5CPX4_9PERO</name>
<reference evidence="1 2" key="1">
    <citation type="submission" date="2019-08" db="EMBL/GenBank/DDBJ databases">
        <title>A chromosome-level genome assembly, high-density linkage maps, and genome scans reveal the genomic architecture of hybrid incompatibilities underlying speciation via character displacement in darters (Percidae: Etheostominae).</title>
        <authorList>
            <person name="Moran R.L."/>
            <person name="Catchen J.M."/>
            <person name="Fuller R.C."/>
        </authorList>
    </citation>
    <scope>NUCLEOTIDE SEQUENCE [LARGE SCALE GENOMIC DNA]</scope>
    <source>
        <strain evidence="1">EspeVRDwgs_2016</strain>
        <tissue evidence="1">Muscle</tissue>
    </source>
</reference>